<comment type="caution">
    <text evidence="1">The sequence shown here is derived from an EMBL/GenBank/DDBJ whole genome shotgun (WGS) entry which is preliminary data.</text>
</comment>
<sequence length="91" mass="10681">ESYKREFQAKSKRIQQQLDQLEEFFRQKSQASPLLEEVIHDVSNSNLKDQCITDNHLELNFENQQELGSENENELNIIEDAFDQINIGVDI</sequence>
<dbReference type="Proteomes" id="UP000828251">
    <property type="component" value="Unassembled WGS sequence"/>
</dbReference>
<reference evidence="1 2" key="1">
    <citation type="journal article" date="2021" name="Plant Biotechnol. J.">
        <title>Multi-omics assisted identification of the key and species-specific regulatory components of drought-tolerant mechanisms in Gossypium stocksii.</title>
        <authorList>
            <person name="Yu D."/>
            <person name="Ke L."/>
            <person name="Zhang D."/>
            <person name="Wu Y."/>
            <person name="Sun Y."/>
            <person name="Mei J."/>
            <person name="Sun J."/>
            <person name="Sun Y."/>
        </authorList>
    </citation>
    <scope>NUCLEOTIDE SEQUENCE [LARGE SCALE GENOMIC DNA]</scope>
    <source>
        <strain evidence="2">cv. E1</strain>
        <tissue evidence="1">Leaf</tissue>
    </source>
</reference>
<evidence type="ECO:0000313" key="1">
    <source>
        <dbReference type="EMBL" id="KAH1046283.1"/>
    </source>
</evidence>
<dbReference type="AlphaFoldDB" id="A0A9D3UJF0"/>
<gene>
    <name evidence="1" type="ORF">J1N35_037067</name>
</gene>
<proteinExistence type="predicted"/>
<organism evidence="1 2">
    <name type="scientific">Gossypium stocksii</name>
    <dbReference type="NCBI Taxonomy" id="47602"/>
    <lineage>
        <taxon>Eukaryota</taxon>
        <taxon>Viridiplantae</taxon>
        <taxon>Streptophyta</taxon>
        <taxon>Embryophyta</taxon>
        <taxon>Tracheophyta</taxon>
        <taxon>Spermatophyta</taxon>
        <taxon>Magnoliopsida</taxon>
        <taxon>eudicotyledons</taxon>
        <taxon>Gunneridae</taxon>
        <taxon>Pentapetalae</taxon>
        <taxon>rosids</taxon>
        <taxon>malvids</taxon>
        <taxon>Malvales</taxon>
        <taxon>Malvaceae</taxon>
        <taxon>Malvoideae</taxon>
        <taxon>Gossypium</taxon>
    </lineage>
</organism>
<accession>A0A9D3UJF0</accession>
<protein>
    <submittedName>
        <fullName evidence="1">Uncharacterized protein</fullName>
    </submittedName>
</protein>
<keyword evidence="2" id="KW-1185">Reference proteome</keyword>
<dbReference type="EMBL" id="JAIQCV010000011">
    <property type="protein sequence ID" value="KAH1046283.1"/>
    <property type="molecule type" value="Genomic_DNA"/>
</dbReference>
<evidence type="ECO:0000313" key="2">
    <source>
        <dbReference type="Proteomes" id="UP000828251"/>
    </source>
</evidence>
<feature type="non-terminal residue" evidence="1">
    <location>
        <position position="1"/>
    </location>
</feature>
<name>A0A9D3UJF0_9ROSI</name>